<protein>
    <submittedName>
        <fullName evidence="5">Ribosomal protein L14</fullName>
    </submittedName>
</protein>
<dbReference type="Proteomes" id="UP000193986">
    <property type="component" value="Unassembled WGS sequence"/>
</dbReference>
<comment type="similarity">
    <text evidence="1 4">Belongs to the universal ribosomal protein uL14 family.</text>
</comment>
<dbReference type="GO" id="GO:0005762">
    <property type="term" value="C:mitochondrial large ribosomal subunit"/>
    <property type="evidence" value="ECO:0007669"/>
    <property type="project" value="TreeGrafter"/>
</dbReference>
<dbReference type="OrthoDB" id="274765at2759"/>
<evidence type="ECO:0000256" key="3">
    <source>
        <dbReference type="ARBA" id="ARBA00023274"/>
    </source>
</evidence>
<dbReference type="GO" id="GO:0006412">
    <property type="term" value="P:translation"/>
    <property type="evidence" value="ECO:0007669"/>
    <property type="project" value="InterPro"/>
</dbReference>
<dbReference type="FunCoup" id="A0A1Y2APZ7">
    <property type="interactions" value="61"/>
</dbReference>
<name>A0A1Y2APZ7_9TREE</name>
<reference evidence="5 6" key="1">
    <citation type="submission" date="2016-07" db="EMBL/GenBank/DDBJ databases">
        <title>Pervasive Adenine N6-methylation of Active Genes in Fungi.</title>
        <authorList>
            <consortium name="DOE Joint Genome Institute"/>
            <person name="Mondo S.J."/>
            <person name="Dannebaum R.O."/>
            <person name="Kuo R.C."/>
            <person name="Labutti K."/>
            <person name="Haridas S."/>
            <person name="Kuo A."/>
            <person name="Salamov A."/>
            <person name="Ahrendt S.R."/>
            <person name="Lipzen A."/>
            <person name="Sullivan W."/>
            <person name="Andreopoulos W.B."/>
            <person name="Clum A."/>
            <person name="Lindquist E."/>
            <person name="Daum C."/>
            <person name="Ramamoorthy G.K."/>
            <person name="Gryganskyi A."/>
            <person name="Culley D."/>
            <person name="Magnuson J.K."/>
            <person name="James T.Y."/>
            <person name="O'Malley M.A."/>
            <person name="Stajich J.E."/>
            <person name="Spatafora J.W."/>
            <person name="Visel A."/>
            <person name="Grigoriev I.V."/>
        </authorList>
    </citation>
    <scope>NUCLEOTIDE SEQUENCE [LARGE SCALE GENOMIC DNA]</scope>
    <source>
        <strain evidence="5 6">68-887.2</strain>
    </source>
</reference>
<sequence length="143" mass="15560">MLHLKSMINVIDNTGAIKAELIHVYRVKQARKKSVGVATVGDEVKVVVQKARGGPTQLGGREVIRPRKGEMWKGVIVRVKKEENRLDGRQIRFDESAVVLLNNKGEMLGSRITGPVSASLRNIGGSAAGGRWSKILSLAPKIL</sequence>
<keyword evidence="2 4" id="KW-0689">Ribosomal protein</keyword>
<dbReference type="GO" id="GO:0070180">
    <property type="term" value="F:large ribosomal subunit rRNA binding"/>
    <property type="evidence" value="ECO:0007669"/>
    <property type="project" value="TreeGrafter"/>
</dbReference>
<dbReference type="Pfam" id="PF00238">
    <property type="entry name" value="Ribosomal_L14"/>
    <property type="match status" value="1"/>
</dbReference>
<dbReference type="InterPro" id="IPR036853">
    <property type="entry name" value="Ribosomal_uL14_sf"/>
</dbReference>
<keyword evidence="3 4" id="KW-0687">Ribonucleoprotein</keyword>
<comment type="caution">
    <text evidence="5">The sequence shown here is derived from an EMBL/GenBank/DDBJ whole genome shotgun (WGS) entry which is preliminary data.</text>
</comment>
<keyword evidence="6" id="KW-1185">Reference proteome</keyword>
<accession>A0A1Y2APZ7</accession>
<dbReference type="InterPro" id="IPR000218">
    <property type="entry name" value="Ribosomal_uL14"/>
</dbReference>
<dbReference type="AlphaFoldDB" id="A0A1Y2APZ7"/>
<evidence type="ECO:0000256" key="4">
    <source>
        <dbReference type="RuleBase" id="RU003949"/>
    </source>
</evidence>
<dbReference type="EMBL" id="MCFC01000065">
    <property type="protein sequence ID" value="ORY24659.1"/>
    <property type="molecule type" value="Genomic_DNA"/>
</dbReference>
<dbReference type="CDD" id="cd00337">
    <property type="entry name" value="Ribosomal_uL14"/>
    <property type="match status" value="1"/>
</dbReference>
<evidence type="ECO:0000313" key="6">
    <source>
        <dbReference type="Proteomes" id="UP000193986"/>
    </source>
</evidence>
<proteinExistence type="inferred from homology"/>
<evidence type="ECO:0000256" key="1">
    <source>
        <dbReference type="ARBA" id="ARBA00010745"/>
    </source>
</evidence>
<dbReference type="Gene3D" id="2.40.150.20">
    <property type="entry name" value="Ribosomal protein L14"/>
    <property type="match status" value="1"/>
</dbReference>
<gene>
    <name evidence="5" type="ORF">BCR39DRAFT_316421</name>
</gene>
<dbReference type="PANTHER" id="PTHR11761">
    <property type="entry name" value="50S/60S RIBOSOMAL PROTEIN L14/L23"/>
    <property type="match status" value="1"/>
</dbReference>
<organism evidence="5 6">
    <name type="scientific">Naematelia encephala</name>
    <dbReference type="NCBI Taxonomy" id="71784"/>
    <lineage>
        <taxon>Eukaryota</taxon>
        <taxon>Fungi</taxon>
        <taxon>Dikarya</taxon>
        <taxon>Basidiomycota</taxon>
        <taxon>Agaricomycotina</taxon>
        <taxon>Tremellomycetes</taxon>
        <taxon>Tremellales</taxon>
        <taxon>Naemateliaceae</taxon>
        <taxon>Naematelia</taxon>
    </lineage>
</organism>
<evidence type="ECO:0000313" key="5">
    <source>
        <dbReference type="EMBL" id="ORY24659.1"/>
    </source>
</evidence>
<dbReference type="STRING" id="71784.A0A1Y2APZ7"/>
<dbReference type="GO" id="GO:0003735">
    <property type="term" value="F:structural constituent of ribosome"/>
    <property type="evidence" value="ECO:0007669"/>
    <property type="project" value="InterPro"/>
</dbReference>
<dbReference type="HAMAP" id="MF_01367">
    <property type="entry name" value="Ribosomal_uL14"/>
    <property type="match status" value="1"/>
</dbReference>
<evidence type="ECO:0000256" key="2">
    <source>
        <dbReference type="ARBA" id="ARBA00022980"/>
    </source>
</evidence>
<dbReference type="SMART" id="SM01374">
    <property type="entry name" value="Ribosomal_L14"/>
    <property type="match status" value="1"/>
</dbReference>
<dbReference type="InParanoid" id="A0A1Y2APZ7"/>
<dbReference type="PANTHER" id="PTHR11761:SF3">
    <property type="entry name" value="LARGE RIBOSOMAL SUBUNIT PROTEIN UL14M"/>
    <property type="match status" value="1"/>
</dbReference>
<dbReference type="SUPFAM" id="SSF50193">
    <property type="entry name" value="Ribosomal protein L14"/>
    <property type="match status" value="1"/>
</dbReference>